<dbReference type="STRING" id="458.Lrub_1095"/>
<evidence type="ECO:0000313" key="2">
    <source>
        <dbReference type="Proteomes" id="UP000054608"/>
    </source>
</evidence>
<dbReference type="PATRIC" id="fig|458.5.peg.1133"/>
<dbReference type="AlphaFoldDB" id="A0A0W0XVI3"/>
<keyword evidence="2" id="KW-1185">Reference proteome</keyword>
<protein>
    <submittedName>
        <fullName evidence="1">Uncharacterized protein</fullName>
    </submittedName>
</protein>
<dbReference type="RefSeq" id="WP_058531182.1">
    <property type="nucleotide sequence ID" value="NZ_CAAAIN010000001.1"/>
</dbReference>
<dbReference type="OrthoDB" id="5648610at2"/>
<dbReference type="Proteomes" id="UP000054608">
    <property type="component" value="Unassembled WGS sequence"/>
</dbReference>
<name>A0A0W0XVI3_9GAMM</name>
<proteinExistence type="predicted"/>
<gene>
    <name evidence="1" type="ORF">Lrub_1095</name>
</gene>
<sequence length="68" mass="7727">MPFPIILVAANDEKMTPFSHHFHEYRASKPLCLGPDIAMVATDTPTHQAQLQHYFAQKNLAIEVFLFS</sequence>
<reference evidence="1 2" key="1">
    <citation type="submission" date="2015-11" db="EMBL/GenBank/DDBJ databases">
        <title>Genomic analysis of 38 Legionella species identifies large and diverse effector repertoires.</title>
        <authorList>
            <person name="Burstein D."/>
            <person name="Amaro F."/>
            <person name="Zusman T."/>
            <person name="Lifshitz Z."/>
            <person name="Cohen O."/>
            <person name="Gilbert J.A."/>
            <person name="Pupko T."/>
            <person name="Shuman H.A."/>
            <person name="Segal G."/>
        </authorList>
    </citation>
    <scope>NUCLEOTIDE SEQUENCE [LARGE SCALE GENOMIC DNA]</scope>
    <source>
        <strain evidence="1 2">WA-270A-C2</strain>
    </source>
</reference>
<organism evidence="1 2">
    <name type="scientific">Legionella rubrilucens</name>
    <dbReference type="NCBI Taxonomy" id="458"/>
    <lineage>
        <taxon>Bacteria</taxon>
        <taxon>Pseudomonadati</taxon>
        <taxon>Pseudomonadota</taxon>
        <taxon>Gammaproteobacteria</taxon>
        <taxon>Legionellales</taxon>
        <taxon>Legionellaceae</taxon>
        <taxon>Legionella</taxon>
    </lineage>
</organism>
<comment type="caution">
    <text evidence="1">The sequence shown here is derived from an EMBL/GenBank/DDBJ whole genome shotgun (WGS) entry which is preliminary data.</text>
</comment>
<evidence type="ECO:0000313" key="1">
    <source>
        <dbReference type="EMBL" id="KTD48744.1"/>
    </source>
</evidence>
<accession>A0A0W0XVI3</accession>
<dbReference type="EMBL" id="LNYT01000007">
    <property type="protein sequence ID" value="KTD48744.1"/>
    <property type="molecule type" value="Genomic_DNA"/>
</dbReference>